<dbReference type="EMBL" id="GDID01007042">
    <property type="protein sequence ID" value="JAP89564.1"/>
    <property type="molecule type" value="Transcribed_RNA"/>
</dbReference>
<keyword evidence="1" id="KW-0472">Membrane</keyword>
<name>A0A146K176_9EUKA</name>
<evidence type="ECO:0000313" key="2">
    <source>
        <dbReference type="EMBL" id="JAP89564.1"/>
    </source>
</evidence>
<evidence type="ECO:0000256" key="1">
    <source>
        <dbReference type="SAM" id="Phobius"/>
    </source>
</evidence>
<protein>
    <submittedName>
        <fullName evidence="2">Uncharacterized protein</fullName>
    </submittedName>
</protein>
<feature type="transmembrane region" description="Helical" evidence="1">
    <location>
        <begin position="418"/>
        <end position="437"/>
    </location>
</feature>
<keyword evidence="1" id="KW-0812">Transmembrane</keyword>
<organism evidence="2">
    <name type="scientific">Trepomonas sp. PC1</name>
    <dbReference type="NCBI Taxonomy" id="1076344"/>
    <lineage>
        <taxon>Eukaryota</taxon>
        <taxon>Metamonada</taxon>
        <taxon>Diplomonadida</taxon>
        <taxon>Hexamitidae</taxon>
        <taxon>Hexamitinae</taxon>
        <taxon>Trepomonas</taxon>
    </lineage>
</organism>
<keyword evidence="1" id="KW-1133">Transmembrane helix</keyword>
<gene>
    <name evidence="2" type="ORF">TPC1_30941</name>
</gene>
<accession>A0A146K176</accession>
<feature type="non-terminal residue" evidence="2">
    <location>
        <position position="1"/>
    </location>
</feature>
<sequence length="442" mass="50231">FIFSVQINCFQINSSAVYYRTSQLILFTGWSSDTLTDDQIVFCDLLHSKQYIATVQVGNSIFTLAMKSFQTPMQLVLKCSTSCTYTEVNKFNIAFLNFKFQDNLEFSGVAGTFRVEIFNRLDCFEDSQLILSRANSNYNVQFKTTIHDSCYEADDATITLKAQSKQISETLDQNQATSDYQFDCSNGKCNNVAKQIEDATISNFDVILQKQILVKGVQKDISFYAVGQDVKEAEVCDCFSEAHFTKFLTKVQLQVFAGQLINCQQIIDQNGADSMHIELIVDGEVKTLDFEHIEDQIFELELFEYDSIILNLRLLKDDEAVFKQHIDMVEEIVSMEATHVTFKDGETCITIKSTIQADKQLVINDLSVFFQVQVGTNEYCTKNEVHTQIAEHVTVIIDEVDDMKVDALDERSQQSLNYEWLVVAACTMIGLISLTIFEKNAK</sequence>
<proteinExistence type="predicted"/>
<dbReference type="AlphaFoldDB" id="A0A146K176"/>
<reference evidence="2" key="1">
    <citation type="submission" date="2015-07" db="EMBL/GenBank/DDBJ databases">
        <title>Adaptation to a free-living lifestyle via gene acquisitions in the diplomonad Trepomonas sp. PC1.</title>
        <authorList>
            <person name="Xu F."/>
            <person name="Jerlstrom-Hultqvist J."/>
            <person name="Kolisko M."/>
            <person name="Simpson A.G.B."/>
            <person name="Roger A.J."/>
            <person name="Svard S.G."/>
            <person name="Andersson J.O."/>
        </authorList>
    </citation>
    <scope>NUCLEOTIDE SEQUENCE</scope>
    <source>
        <strain evidence="2">PC1</strain>
    </source>
</reference>